<protein>
    <submittedName>
        <fullName evidence="1">Uncharacterized protein</fullName>
    </submittedName>
</protein>
<proteinExistence type="predicted"/>
<sequence>MVLKFDNVWYIKIEELDKLAKEQAERERQAEEQRRIEAEKAASEADRAQAREEVHRKKEILQELMKKAGIRATCFVRHSRSFEAMQLLASSKGVDINSAAAASRSYTGTLESGNEVGNALLLKLDELLESYSIKKNVTRIGCCS</sequence>
<comment type="caution">
    <text evidence="1">The sequence shown here is derived from an EMBL/GenBank/DDBJ whole genome shotgun (WGS) entry which is preliminary data.</text>
</comment>
<reference evidence="1 2" key="1">
    <citation type="journal article" date="2022" name="Plant J.">
        <title>Chromosome-level genome of Camellia lanceoleosa provides a valuable resource for understanding genome evolution and self-incompatibility.</title>
        <authorList>
            <person name="Gong W."/>
            <person name="Xiao S."/>
            <person name="Wang L."/>
            <person name="Liao Z."/>
            <person name="Chang Y."/>
            <person name="Mo W."/>
            <person name="Hu G."/>
            <person name="Li W."/>
            <person name="Zhao G."/>
            <person name="Zhu H."/>
            <person name="Hu X."/>
            <person name="Ji K."/>
            <person name="Xiang X."/>
            <person name="Song Q."/>
            <person name="Yuan D."/>
            <person name="Jin S."/>
            <person name="Zhang L."/>
        </authorList>
    </citation>
    <scope>NUCLEOTIDE SEQUENCE [LARGE SCALE GENOMIC DNA]</scope>
    <source>
        <strain evidence="1">SQ_2022a</strain>
    </source>
</reference>
<name>A0ACC0IMY9_9ERIC</name>
<evidence type="ECO:0000313" key="1">
    <source>
        <dbReference type="EMBL" id="KAI8026708.1"/>
    </source>
</evidence>
<dbReference type="EMBL" id="CM045760">
    <property type="protein sequence ID" value="KAI8026708.1"/>
    <property type="molecule type" value="Genomic_DNA"/>
</dbReference>
<accession>A0ACC0IMY9</accession>
<gene>
    <name evidence="1" type="ORF">LOK49_LG02G03144</name>
</gene>
<evidence type="ECO:0000313" key="2">
    <source>
        <dbReference type="Proteomes" id="UP001060215"/>
    </source>
</evidence>
<dbReference type="Proteomes" id="UP001060215">
    <property type="component" value="Chromosome 3"/>
</dbReference>
<organism evidence="1 2">
    <name type="scientific">Camellia lanceoleosa</name>
    <dbReference type="NCBI Taxonomy" id="1840588"/>
    <lineage>
        <taxon>Eukaryota</taxon>
        <taxon>Viridiplantae</taxon>
        <taxon>Streptophyta</taxon>
        <taxon>Embryophyta</taxon>
        <taxon>Tracheophyta</taxon>
        <taxon>Spermatophyta</taxon>
        <taxon>Magnoliopsida</taxon>
        <taxon>eudicotyledons</taxon>
        <taxon>Gunneridae</taxon>
        <taxon>Pentapetalae</taxon>
        <taxon>asterids</taxon>
        <taxon>Ericales</taxon>
        <taxon>Theaceae</taxon>
        <taxon>Camellia</taxon>
    </lineage>
</organism>
<keyword evidence="2" id="KW-1185">Reference proteome</keyword>